<evidence type="ECO:0000313" key="2">
    <source>
        <dbReference type="Proteomes" id="UP000322245"/>
    </source>
</evidence>
<evidence type="ECO:0000313" key="1">
    <source>
        <dbReference type="EMBL" id="TYJ51784.1"/>
    </source>
</evidence>
<keyword evidence="2" id="KW-1185">Reference proteome</keyword>
<gene>
    <name evidence="1" type="ORF">B9479_007633</name>
</gene>
<organism evidence="1 2">
    <name type="scientific">Cryptococcus floricola</name>
    <dbReference type="NCBI Taxonomy" id="2591691"/>
    <lineage>
        <taxon>Eukaryota</taxon>
        <taxon>Fungi</taxon>
        <taxon>Dikarya</taxon>
        <taxon>Basidiomycota</taxon>
        <taxon>Agaricomycotina</taxon>
        <taxon>Tremellomycetes</taxon>
        <taxon>Tremellales</taxon>
        <taxon>Cryptococcaceae</taxon>
        <taxon>Cryptococcus</taxon>
    </lineage>
</organism>
<reference evidence="1 2" key="1">
    <citation type="submission" date="2017-05" db="EMBL/GenBank/DDBJ databases">
        <title>The Genome Sequence of Tsuchiyaea wingfieldii DSM 27421.</title>
        <authorList>
            <person name="Cuomo C."/>
            <person name="Passer A."/>
            <person name="Billmyre B."/>
            <person name="Heitman J."/>
        </authorList>
    </citation>
    <scope>NUCLEOTIDE SEQUENCE [LARGE SCALE GENOMIC DNA]</scope>
    <source>
        <strain evidence="1 2">DSM 27421</strain>
    </source>
</reference>
<dbReference type="Proteomes" id="UP000322245">
    <property type="component" value="Unassembled WGS sequence"/>
</dbReference>
<dbReference type="AlphaFoldDB" id="A0A5D3ALF5"/>
<proteinExistence type="predicted"/>
<dbReference type="EMBL" id="NIDF01000187">
    <property type="protein sequence ID" value="TYJ51784.1"/>
    <property type="molecule type" value="Genomic_DNA"/>
</dbReference>
<protein>
    <submittedName>
        <fullName evidence="1">Uncharacterized protein</fullName>
    </submittedName>
</protein>
<comment type="caution">
    <text evidence="1">The sequence shown here is derived from an EMBL/GenBank/DDBJ whole genome shotgun (WGS) entry which is preliminary data.</text>
</comment>
<accession>A0A5D3ALF5</accession>
<sequence>MSDQALKWTVQSRPTRNPEYICFGTIFTAAETGSRPSGFSIYTPIDVEDKDTWLEASRSRGGRDNGKEISIEESVRITLGLGTEDGDDAKRTTLEANKDTLVSRIDASLDNSLYDIAKDVVTRHQERQEQQGNE</sequence>
<name>A0A5D3ALF5_9TREE</name>